<gene>
    <name evidence="2" type="ORF">TPAB3V08_LOCUS5427</name>
</gene>
<dbReference type="InterPro" id="IPR027267">
    <property type="entry name" value="AH/BAR_dom_sf"/>
</dbReference>
<feature type="domain" description="BAR" evidence="1">
    <location>
        <begin position="100"/>
        <end position="171"/>
    </location>
</feature>
<accession>A0ABN7NZ72</accession>
<dbReference type="InterPro" id="IPR004148">
    <property type="entry name" value="BAR_dom"/>
</dbReference>
<dbReference type="SUPFAM" id="SSF103657">
    <property type="entry name" value="BAR/IMD domain-like"/>
    <property type="match status" value="1"/>
</dbReference>
<dbReference type="Gene3D" id="1.20.1270.60">
    <property type="entry name" value="Arfaptin homology (AH) domain/BAR domain"/>
    <property type="match status" value="1"/>
</dbReference>
<comment type="caution">
    <text evidence="2">The sequence shown here is derived from an EMBL/GenBank/DDBJ whole genome shotgun (WGS) entry which is preliminary data.</text>
</comment>
<evidence type="ECO:0000259" key="1">
    <source>
        <dbReference type="Pfam" id="PF03114"/>
    </source>
</evidence>
<name>A0ABN7NZ72_TIMPD</name>
<dbReference type="EMBL" id="CAJPIN010007348">
    <property type="protein sequence ID" value="CAG2058457.1"/>
    <property type="molecule type" value="Genomic_DNA"/>
</dbReference>
<keyword evidence="3" id="KW-1185">Reference proteome</keyword>
<organism evidence="2 3">
    <name type="scientific">Timema podura</name>
    <name type="common">Walking stick</name>
    <dbReference type="NCBI Taxonomy" id="61482"/>
    <lineage>
        <taxon>Eukaryota</taxon>
        <taxon>Metazoa</taxon>
        <taxon>Ecdysozoa</taxon>
        <taxon>Arthropoda</taxon>
        <taxon>Hexapoda</taxon>
        <taxon>Insecta</taxon>
        <taxon>Pterygota</taxon>
        <taxon>Neoptera</taxon>
        <taxon>Polyneoptera</taxon>
        <taxon>Phasmatodea</taxon>
        <taxon>Timematodea</taxon>
        <taxon>Timematoidea</taxon>
        <taxon>Timematidae</taxon>
        <taxon>Timema</taxon>
    </lineage>
</organism>
<reference evidence="2" key="1">
    <citation type="submission" date="2021-03" db="EMBL/GenBank/DDBJ databases">
        <authorList>
            <person name="Tran Van P."/>
        </authorList>
    </citation>
    <scope>NUCLEOTIDE SEQUENCE</scope>
</reference>
<proteinExistence type="predicted"/>
<dbReference type="Proteomes" id="UP001153148">
    <property type="component" value="Unassembled WGS sequence"/>
</dbReference>
<protein>
    <recommendedName>
        <fullName evidence="1">BAR domain-containing protein</fullName>
    </recommendedName>
</protein>
<dbReference type="Pfam" id="PF03114">
    <property type="entry name" value="BAR"/>
    <property type="match status" value="1"/>
</dbReference>
<evidence type="ECO:0000313" key="3">
    <source>
        <dbReference type="Proteomes" id="UP001153148"/>
    </source>
</evidence>
<evidence type="ECO:0000313" key="2">
    <source>
        <dbReference type="EMBL" id="CAG2058457.1"/>
    </source>
</evidence>
<sequence length="206" mass="23077">MPVRIVYEKLEACKGNKLLHLDEVYPHLYGRRLDNQFGNTTLSTTDRNLNLNLPVTISLVYCENDIVDHVATKEKPPPVHPTKIRTSISPSSAVELNTTSALANYATEAEKDLRVAQSEFDRQAEITKLLLESVSSSHASHLRCLHEFVETQAGYYAQCHQVMQDLQRDLNSDVKPTPMLRLNSEEVDLCTPTTSPALEPFSSAVQ</sequence>